<organism evidence="2 3">
    <name type="scientific">Neiella holothuriorum</name>
    <dbReference type="NCBI Taxonomy" id="2870530"/>
    <lineage>
        <taxon>Bacteria</taxon>
        <taxon>Pseudomonadati</taxon>
        <taxon>Pseudomonadota</taxon>
        <taxon>Gammaproteobacteria</taxon>
        <taxon>Alteromonadales</taxon>
        <taxon>Echinimonadaceae</taxon>
        <taxon>Neiella</taxon>
    </lineage>
</organism>
<dbReference type="RefSeq" id="WP_220105278.1">
    <property type="nucleotide sequence ID" value="NZ_JAHZSS010000026.1"/>
</dbReference>
<feature type="signal peptide" evidence="1">
    <location>
        <begin position="1"/>
        <end position="18"/>
    </location>
</feature>
<name>A0ABS7EM27_9GAMM</name>
<evidence type="ECO:0000313" key="3">
    <source>
        <dbReference type="Proteomes" id="UP001166251"/>
    </source>
</evidence>
<evidence type="ECO:0000256" key="1">
    <source>
        <dbReference type="SAM" id="SignalP"/>
    </source>
</evidence>
<dbReference type="EMBL" id="JAHZSS010000026">
    <property type="protein sequence ID" value="MBW8192656.1"/>
    <property type="molecule type" value="Genomic_DNA"/>
</dbReference>
<dbReference type="Proteomes" id="UP001166251">
    <property type="component" value="Unassembled WGS sequence"/>
</dbReference>
<sequence length="199" mass="21210">MNKALLACLAGLSTLALGACSTTPEPGEKIVGPEVIQTSTTTSTSRIIGIDQPSRTFTIERAGSQVTLVASEAVNNFDQFAVGDLVDTEYTESVVVHVQANDGSPRVNRSEQLDMAEQGANPNIEAHDTTELIADIIAIDLENKTVTLRGPNQAVSTLPVRRHPEHLDKVAVGDQVVVVHTKALALSLRKKDESSDSTQ</sequence>
<reference evidence="2" key="1">
    <citation type="submission" date="2021-07" db="EMBL/GenBank/DDBJ databases">
        <title>Neiella marina sp. nov., isolated from the intestinal content of sea cucumber Apostichopus japonicus.</title>
        <authorList>
            <person name="Bai X."/>
        </authorList>
    </citation>
    <scope>NUCLEOTIDE SEQUENCE</scope>
    <source>
        <strain evidence="2">126</strain>
    </source>
</reference>
<dbReference type="PROSITE" id="PS51257">
    <property type="entry name" value="PROKAR_LIPOPROTEIN"/>
    <property type="match status" value="1"/>
</dbReference>
<evidence type="ECO:0000313" key="2">
    <source>
        <dbReference type="EMBL" id="MBW8192656.1"/>
    </source>
</evidence>
<accession>A0ABS7EM27</accession>
<comment type="caution">
    <text evidence="2">The sequence shown here is derived from an EMBL/GenBank/DDBJ whole genome shotgun (WGS) entry which is preliminary data.</text>
</comment>
<proteinExistence type="predicted"/>
<evidence type="ECO:0008006" key="4">
    <source>
        <dbReference type="Google" id="ProtNLM"/>
    </source>
</evidence>
<feature type="chain" id="PRO_5045954496" description="DUF5666 domain-containing protein" evidence="1">
    <location>
        <begin position="19"/>
        <end position="199"/>
    </location>
</feature>
<keyword evidence="3" id="KW-1185">Reference proteome</keyword>
<gene>
    <name evidence="2" type="ORF">K0504_16580</name>
</gene>
<protein>
    <recommendedName>
        <fullName evidence="4">DUF5666 domain-containing protein</fullName>
    </recommendedName>
</protein>
<keyword evidence="1" id="KW-0732">Signal</keyword>